<accession>A0A285NZ32</accession>
<organism evidence="4 5">
    <name type="scientific">Terribacillus aidingensis</name>
    <dbReference type="NCBI Taxonomy" id="586416"/>
    <lineage>
        <taxon>Bacteria</taxon>
        <taxon>Bacillati</taxon>
        <taxon>Bacillota</taxon>
        <taxon>Bacilli</taxon>
        <taxon>Bacillales</taxon>
        <taxon>Bacillaceae</taxon>
        <taxon>Terribacillus</taxon>
    </lineage>
</organism>
<dbReference type="InterPro" id="IPR049366">
    <property type="entry name" value="RGL11_C"/>
</dbReference>
<evidence type="ECO:0000259" key="3">
    <source>
        <dbReference type="Pfam" id="PF21348"/>
    </source>
</evidence>
<dbReference type="Gene3D" id="2.60.40.10">
    <property type="entry name" value="Immunoglobulins"/>
    <property type="match status" value="1"/>
</dbReference>
<keyword evidence="1" id="KW-0732">Signal</keyword>
<dbReference type="InterPro" id="IPR028994">
    <property type="entry name" value="Integrin_alpha_N"/>
</dbReference>
<dbReference type="AlphaFoldDB" id="A0A285NZ32"/>
<dbReference type="Pfam" id="PF18370">
    <property type="entry name" value="RGI_lyase"/>
    <property type="match status" value="1"/>
</dbReference>
<dbReference type="PANTHER" id="PTHR43118">
    <property type="entry name" value="RHAMNOGALACTURONAN LYASE (EUROFUNG)"/>
    <property type="match status" value="1"/>
</dbReference>
<evidence type="ECO:0000313" key="4">
    <source>
        <dbReference type="EMBL" id="SNZ14193.1"/>
    </source>
</evidence>
<feature type="signal peptide" evidence="1">
    <location>
        <begin position="1"/>
        <end position="33"/>
    </location>
</feature>
<protein>
    <submittedName>
        <fullName evidence="4">Uncharacterized protein</fullName>
    </submittedName>
</protein>
<feature type="domain" description="Rhamnogalacturonan lyase family 11 C-terminal" evidence="3">
    <location>
        <begin position="157"/>
        <end position="252"/>
    </location>
</feature>
<evidence type="ECO:0000259" key="2">
    <source>
        <dbReference type="Pfam" id="PF18370"/>
    </source>
</evidence>
<dbReference type="Proteomes" id="UP000219356">
    <property type="component" value="Unassembled WGS sequence"/>
</dbReference>
<dbReference type="InterPro" id="IPR041624">
    <property type="entry name" value="RGI_lyase"/>
</dbReference>
<dbReference type="EMBL" id="OBEK01000003">
    <property type="protein sequence ID" value="SNZ14193.1"/>
    <property type="molecule type" value="Genomic_DNA"/>
</dbReference>
<keyword evidence="5" id="KW-1185">Reference proteome</keyword>
<proteinExistence type="predicted"/>
<reference evidence="5" key="1">
    <citation type="submission" date="2017-09" db="EMBL/GenBank/DDBJ databases">
        <authorList>
            <person name="Varghese N."/>
            <person name="Submissions S."/>
        </authorList>
    </citation>
    <scope>NUCLEOTIDE SEQUENCE [LARGE SCALE GENOMIC DNA]</scope>
    <source>
        <strain evidence="5">CGMCC 1.8913</strain>
    </source>
</reference>
<name>A0A285NZ32_9BACI</name>
<dbReference type="RefSeq" id="WP_218839527.1">
    <property type="nucleotide sequence ID" value="NZ_OBEK01000003.1"/>
</dbReference>
<evidence type="ECO:0000256" key="1">
    <source>
        <dbReference type="SAM" id="SignalP"/>
    </source>
</evidence>
<gene>
    <name evidence="4" type="ORF">SAMN05421503_2259</name>
</gene>
<dbReference type="InterPro" id="IPR034641">
    <property type="entry name" value="RGL11"/>
</dbReference>
<feature type="chain" id="PRO_5013375360" evidence="1">
    <location>
        <begin position="34"/>
        <end position="612"/>
    </location>
</feature>
<dbReference type="SUPFAM" id="SSF69318">
    <property type="entry name" value="Integrin alpha N-terminal domain"/>
    <property type="match status" value="1"/>
</dbReference>
<dbReference type="InterPro" id="IPR013783">
    <property type="entry name" value="Ig-like_fold"/>
</dbReference>
<dbReference type="PANTHER" id="PTHR43118:SF1">
    <property type="entry name" value="RHAMNOGALACTURONAN LYASE (EUROFUNG)"/>
    <property type="match status" value="1"/>
</dbReference>
<feature type="domain" description="Rhamnogalacturonan lyase family 11 C-terminal" evidence="3">
    <location>
        <begin position="290"/>
        <end position="606"/>
    </location>
</feature>
<sequence length="612" mass="68423">MSYFNKRICKAISMLIAIVLVASSFLPLVSAQAETAPRQMEKLGRGAVAVRDGSNVFISWRLLALDEPGIGFNIYRSSPGEKEIKLNDSVLTNSTNYQDKTANTSEDNTYRIVPVIGGKETNEQKAGSTFTLKAGKADGPYVSIPIKKGGPIRNVWIGDFDGNGEYDYLVVRNKEKHQVVEAYKQDGTFLWSANMGPNSKNKNRISPGSATLDTGMWDGATVYDLDGDGKAEVILKIADGVTFGDGERWTDSSDSKQWIAILDGLTGELKSTSSLPNDYISMGPLATQLGIGYLNGKTPSVVVYAKNRNKDRTFNLVMSAYSYNGSDLEMDWKWLRGSQDAGDSHQIRIGDYNSDGKDEISQIGFMLNGDGTLRYSLADDNVGHGDRFYIGKFDPNSDGFQGFGVQQDNRSGLMEHYYDASNGSMLWQHVDKATAGTQDVGRADVGDIDPRYPGYEVWSFSGIYNGPTNTQITTRENQPYPSFRLWWDGDLLSESWNDGKIEKWNYDTNKVSRLVTNWKFEFAKVNDRRAPAFYGDIFGDWREEVVMTNRDYDKLIIFTTSTPTDKRLYTLAQNPMYRNSMTLKGYYQSHLTDYYLGSEMAAPPKPNIYLAQ</sequence>
<dbReference type="Pfam" id="PF21348">
    <property type="entry name" value="RGL11_C"/>
    <property type="match status" value="2"/>
</dbReference>
<feature type="domain" description="Rhamnogalacturonan I lyase beta-sheet" evidence="2">
    <location>
        <begin position="38"/>
        <end position="126"/>
    </location>
</feature>
<evidence type="ECO:0000313" key="5">
    <source>
        <dbReference type="Proteomes" id="UP000219356"/>
    </source>
</evidence>